<proteinExistence type="predicted"/>
<comment type="caution">
    <text evidence="7">The sequence shown here is derived from an EMBL/GenBank/DDBJ whole genome shotgun (WGS) entry which is preliminary data.</text>
</comment>
<dbReference type="NCBIfam" id="TIGR00765">
    <property type="entry name" value="yihY_not_rbn"/>
    <property type="match status" value="1"/>
</dbReference>
<organism evidence="7 8">
    <name type="scientific">Natronococcus jeotgali DSM 18795</name>
    <dbReference type="NCBI Taxonomy" id="1227498"/>
    <lineage>
        <taxon>Archaea</taxon>
        <taxon>Methanobacteriati</taxon>
        <taxon>Methanobacteriota</taxon>
        <taxon>Stenosarchaea group</taxon>
        <taxon>Halobacteria</taxon>
        <taxon>Halobacteriales</taxon>
        <taxon>Natrialbaceae</taxon>
        <taxon>Natronococcus</taxon>
    </lineage>
</organism>
<dbReference type="PANTHER" id="PTHR30213">
    <property type="entry name" value="INNER MEMBRANE PROTEIN YHJD"/>
    <property type="match status" value="1"/>
</dbReference>
<evidence type="ECO:0000313" key="7">
    <source>
        <dbReference type="EMBL" id="ELY54229.1"/>
    </source>
</evidence>
<feature type="transmembrane region" description="Helical" evidence="6">
    <location>
        <begin position="223"/>
        <end position="256"/>
    </location>
</feature>
<dbReference type="STRING" id="1227498.C492_16668"/>
<evidence type="ECO:0000313" key="8">
    <source>
        <dbReference type="Proteomes" id="UP000011531"/>
    </source>
</evidence>
<feature type="transmembrane region" description="Helical" evidence="6">
    <location>
        <begin position="195"/>
        <end position="217"/>
    </location>
</feature>
<dbReference type="PATRIC" id="fig|1227498.3.peg.3284"/>
<feature type="transmembrane region" description="Helical" evidence="6">
    <location>
        <begin position="134"/>
        <end position="155"/>
    </location>
</feature>
<sequence>MDTTRLSTVLRSIYRTTRDREITFLAAGFAYYAFVSLIPLVVLALVVGSLLGGEDAAERLVLVTGDFLPPAGQELVAEALTTESGRGEATAVALAVASWGALKVFRGLSRAFDMVYDEVAEDTLADEIRDGFTVLLAGTGAIVLMLVVGAVLGIAADVVPLAGLASWVTLLIGLFLVFLPIYYVLPPIPVTVREIVPGTAFAAVGWTVLQAGFQIYAANAARYAAYGALGAVLLFVTWLYFAGILILLGAVINVVLVRPALAEEPAGPPTP</sequence>
<dbReference type="GO" id="GO:0005886">
    <property type="term" value="C:plasma membrane"/>
    <property type="evidence" value="ECO:0007669"/>
    <property type="project" value="UniProtKB-SubCell"/>
</dbReference>
<accession>L9WXM8</accession>
<protein>
    <submittedName>
        <fullName evidence="7">Ribonuclease BN</fullName>
    </submittedName>
</protein>
<reference evidence="7 8" key="1">
    <citation type="journal article" date="2014" name="PLoS Genet.">
        <title>Phylogenetically driven sequencing of extremely halophilic archaea reveals strategies for static and dynamic osmo-response.</title>
        <authorList>
            <person name="Becker E.A."/>
            <person name="Seitzer P.M."/>
            <person name="Tritt A."/>
            <person name="Larsen D."/>
            <person name="Krusor M."/>
            <person name="Yao A.I."/>
            <person name="Wu D."/>
            <person name="Madern D."/>
            <person name="Eisen J.A."/>
            <person name="Darling A.E."/>
            <person name="Facciotti M.T."/>
        </authorList>
    </citation>
    <scope>NUCLEOTIDE SEQUENCE [LARGE SCALE GENOMIC DNA]</scope>
    <source>
        <strain evidence="7 8">DSM 18795</strain>
    </source>
</reference>
<evidence type="ECO:0000256" key="1">
    <source>
        <dbReference type="ARBA" id="ARBA00004651"/>
    </source>
</evidence>
<dbReference type="InterPro" id="IPR017039">
    <property type="entry name" value="Virul_fac_BrkB"/>
</dbReference>
<dbReference type="EMBL" id="AOIA01000141">
    <property type="protein sequence ID" value="ELY54229.1"/>
    <property type="molecule type" value="Genomic_DNA"/>
</dbReference>
<dbReference type="OrthoDB" id="204872at2157"/>
<keyword evidence="4 6" id="KW-1133">Transmembrane helix</keyword>
<keyword evidence="8" id="KW-1185">Reference proteome</keyword>
<dbReference type="AlphaFoldDB" id="L9WXM8"/>
<dbReference type="PANTHER" id="PTHR30213:SF0">
    <property type="entry name" value="UPF0761 MEMBRANE PROTEIN YIHY"/>
    <property type="match status" value="1"/>
</dbReference>
<keyword evidence="5 6" id="KW-0472">Membrane</keyword>
<feature type="transmembrane region" description="Helical" evidence="6">
    <location>
        <begin position="29"/>
        <end position="51"/>
    </location>
</feature>
<evidence type="ECO:0000256" key="2">
    <source>
        <dbReference type="ARBA" id="ARBA00022475"/>
    </source>
</evidence>
<feature type="transmembrane region" description="Helical" evidence="6">
    <location>
        <begin position="161"/>
        <end position="183"/>
    </location>
</feature>
<name>L9WXM8_9EURY</name>
<dbReference type="RefSeq" id="WP_008425554.1">
    <property type="nucleotide sequence ID" value="NZ_AOIA01000141.1"/>
</dbReference>
<dbReference type="PIRSF" id="PIRSF035875">
    <property type="entry name" value="RNase_BN"/>
    <property type="match status" value="1"/>
</dbReference>
<evidence type="ECO:0000256" key="6">
    <source>
        <dbReference type="SAM" id="Phobius"/>
    </source>
</evidence>
<dbReference type="Proteomes" id="UP000011531">
    <property type="component" value="Unassembled WGS sequence"/>
</dbReference>
<evidence type="ECO:0000256" key="4">
    <source>
        <dbReference type="ARBA" id="ARBA00022989"/>
    </source>
</evidence>
<gene>
    <name evidence="7" type="ORF">C492_16668</name>
</gene>
<evidence type="ECO:0000256" key="5">
    <source>
        <dbReference type="ARBA" id="ARBA00023136"/>
    </source>
</evidence>
<keyword evidence="3 6" id="KW-0812">Transmembrane</keyword>
<evidence type="ECO:0000256" key="3">
    <source>
        <dbReference type="ARBA" id="ARBA00022692"/>
    </source>
</evidence>
<dbReference type="Pfam" id="PF03631">
    <property type="entry name" value="Virul_fac_BrkB"/>
    <property type="match status" value="1"/>
</dbReference>
<keyword evidence="2" id="KW-1003">Cell membrane</keyword>
<comment type="subcellular location">
    <subcellularLocation>
        <location evidence="1">Cell membrane</location>
        <topology evidence="1">Multi-pass membrane protein</topology>
    </subcellularLocation>
</comment>